<evidence type="ECO:0000313" key="1">
    <source>
        <dbReference type="EMBL" id="MFC7221387.1"/>
    </source>
</evidence>
<protein>
    <submittedName>
        <fullName evidence="1">SAM-dependent methyltransferase</fullName>
    </submittedName>
</protein>
<dbReference type="EMBL" id="JBHSZO010000063">
    <property type="protein sequence ID" value="MFC7221387.1"/>
    <property type="molecule type" value="Genomic_DNA"/>
</dbReference>
<dbReference type="InterPro" id="IPR029063">
    <property type="entry name" value="SAM-dependent_MTases_sf"/>
</dbReference>
<organism evidence="1 2">
    <name type="scientific">Streptomyces polyrhachis</name>
    <dbReference type="NCBI Taxonomy" id="1282885"/>
    <lineage>
        <taxon>Bacteria</taxon>
        <taxon>Bacillati</taxon>
        <taxon>Actinomycetota</taxon>
        <taxon>Actinomycetes</taxon>
        <taxon>Kitasatosporales</taxon>
        <taxon>Streptomycetaceae</taxon>
        <taxon>Streptomyces</taxon>
    </lineage>
</organism>
<evidence type="ECO:0000313" key="2">
    <source>
        <dbReference type="Proteomes" id="UP001596413"/>
    </source>
</evidence>
<keyword evidence="1" id="KW-0489">Methyltransferase</keyword>
<proteinExistence type="predicted"/>
<sequence>MGCGPGRLVAALGRLGLPALGIDVSAVAVERANAGGGCALRRSVFEPLPGEGRWGTVLLMDGNVGIGGDVAALLARVRSLVGVGGVCVVEVQGCEVDERVRVAVWDGVGVGGGPVFPWARVGEGALLRYAVGWECPRGWAWSSGGRRFVALRAGVGCASGAGPLRDNSEKP</sequence>
<dbReference type="GO" id="GO:0032259">
    <property type="term" value="P:methylation"/>
    <property type="evidence" value="ECO:0007669"/>
    <property type="project" value="UniProtKB-KW"/>
</dbReference>
<keyword evidence="2" id="KW-1185">Reference proteome</keyword>
<dbReference type="GO" id="GO:0008168">
    <property type="term" value="F:methyltransferase activity"/>
    <property type="evidence" value="ECO:0007669"/>
    <property type="project" value="UniProtKB-KW"/>
</dbReference>
<dbReference type="Gene3D" id="3.40.50.150">
    <property type="entry name" value="Vaccinia Virus protein VP39"/>
    <property type="match status" value="1"/>
</dbReference>
<reference evidence="2" key="1">
    <citation type="journal article" date="2019" name="Int. J. Syst. Evol. Microbiol.">
        <title>The Global Catalogue of Microorganisms (GCM) 10K type strain sequencing project: providing services to taxonomists for standard genome sequencing and annotation.</title>
        <authorList>
            <consortium name="The Broad Institute Genomics Platform"/>
            <consortium name="The Broad Institute Genome Sequencing Center for Infectious Disease"/>
            <person name="Wu L."/>
            <person name="Ma J."/>
        </authorList>
    </citation>
    <scope>NUCLEOTIDE SEQUENCE [LARGE SCALE GENOMIC DNA]</scope>
    <source>
        <strain evidence="2">CGMCC 1.13681</strain>
    </source>
</reference>
<keyword evidence="1" id="KW-0808">Transferase</keyword>
<accession>A0ABW2GP39</accession>
<name>A0ABW2GP39_9ACTN</name>
<gene>
    <name evidence="1" type="ORF">ACFQLX_24950</name>
</gene>
<dbReference type="SUPFAM" id="SSF53335">
    <property type="entry name" value="S-adenosyl-L-methionine-dependent methyltransferases"/>
    <property type="match status" value="1"/>
</dbReference>
<comment type="caution">
    <text evidence="1">The sequence shown here is derived from an EMBL/GenBank/DDBJ whole genome shotgun (WGS) entry which is preliminary data.</text>
</comment>
<dbReference type="Proteomes" id="UP001596413">
    <property type="component" value="Unassembled WGS sequence"/>
</dbReference>